<keyword evidence="8" id="KW-0406">Ion transport</keyword>
<dbReference type="PROSITE" id="PS00430">
    <property type="entry name" value="TONB_DEPENDENT_REC_1"/>
    <property type="match status" value="1"/>
</dbReference>
<feature type="domain" description="TonB-dependent receptor-like beta-barrel" evidence="17">
    <location>
        <begin position="293"/>
        <end position="795"/>
    </location>
</feature>
<comment type="subcellular location">
    <subcellularLocation>
        <location evidence="1 12">Cell outer membrane</location>
        <topology evidence="1 12">Multi-pass membrane protein</topology>
    </subcellularLocation>
</comment>
<keyword evidence="6 16" id="KW-0732">Signal</keyword>
<evidence type="ECO:0000256" key="4">
    <source>
        <dbReference type="ARBA" id="ARBA00022496"/>
    </source>
</evidence>
<feature type="short sequence motif" description="TonB C-terminal box" evidence="14">
    <location>
        <begin position="816"/>
        <end position="833"/>
    </location>
</feature>
<evidence type="ECO:0000256" key="6">
    <source>
        <dbReference type="ARBA" id="ARBA00022729"/>
    </source>
</evidence>
<evidence type="ECO:0000256" key="13">
    <source>
        <dbReference type="PROSITE-ProRule" id="PRU10143"/>
    </source>
</evidence>
<feature type="short sequence motif" description="TonB box" evidence="13">
    <location>
        <begin position="39"/>
        <end position="45"/>
    </location>
</feature>
<dbReference type="PROSITE" id="PS01156">
    <property type="entry name" value="TONB_DEPENDENT_REC_2"/>
    <property type="match status" value="1"/>
</dbReference>
<dbReference type="RefSeq" id="WP_203170377.1">
    <property type="nucleotide sequence ID" value="NZ_JAEVLS010000007.1"/>
</dbReference>
<keyword evidence="5 12" id="KW-0812">Transmembrane</keyword>
<keyword evidence="10 12" id="KW-0472">Membrane</keyword>
<dbReference type="Proteomes" id="UP000661077">
    <property type="component" value="Unassembled WGS sequence"/>
</dbReference>
<feature type="chain" id="PRO_5047250521" evidence="16">
    <location>
        <begin position="26"/>
        <end position="833"/>
    </location>
</feature>
<keyword evidence="11 12" id="KW-0998">Cell outer membrane</keyword>
<dbReference type="InterPro" id="IPR010916">
    <property type="entry name" value="TonB_box_CS"/>
</dbReference>
<comment type="similarity">
    <text evidence="12 15">Belongs to the TonB-dependent receptor family.</text>
</comment>
<evidence type="ECO:0000256" key="9">
    <source>
        <dbReference type="ARBA" id="ARBA00023077"/>
    </source>
</evidence>
<evidence type="ECO:0000256" key="10">
    <source>
        <dbReference type="ARBA" id="ARBA00023136"/>
    </source>
</evidence>
<organism evidence="19 20">
    <name type="scientific">Steroidobacter gossypii</name>
    <dbReference type="NCBI Taxonomy" id="2805490"/>
    <lineage>
        <taxon>Bacteria</taxon>
        <taxon>Pseudomonadati</taxon>
        <taxon>Pseudomonadota</taxon>
        <taxon>Gammaproteobacteria</taxon>
        <taxon>Steroidobacterales</taxon>
        <taxon>Steroidobacteraceae</taxon>
        <taxon>Steroidobacter</taxon>
    </lineage>
</organism>
<evidence type="ECO:0000259" key="17">
    <source>
        <dbReference type="Pfam" id="PF00593"/>
    </source>
</evidence>
<keyword evidence="2 12" id="KW-0813">Transport</keyword>
<evidence type="ECO:0000256" key="8">
    <source>
        <dbReference type="ARBA" id="ARBA00023065"/>
    </source>
</evidence>
<evidence type="ECO:0000256" key="5">
    <source>
        <dbReference type="ARBA" id="ARBA00022692"/>
    </source>
</evidence>
<dbReference type="Gene3D" id="2.40.170.20">
    <property type="entry name" value="TonB-dependent receptor, beta-barrel domain"/>
    <property type="match status" value="1"/>
</dbReference>
<protein>
    <submittedName>
        <fullName evidence="19">TonB-dependent receptor</fullName>
    </submittedName>
</protein>
<proteinExistence type="inferred from homology"/>
<dbReference type="PROSITE" id="PS52016">
    <property type="entry name" value="TONB_DEPENDENT_REC_3"/>
    <property type="match status" value="1"/>
</dbReference>
<dbReference type="Pfam" id="PF07715">
    <property type="entry name" value="Plug"/>
    <property type="match status" value="1"/>
</dbReference>
<keyword evidence="3 12" id="KW-1134">Transmembrane beta strand</keyword>
<keyword evidence="19" id="KW-0675">Receptor</keyword>
<keyword evidence="7" id="KW-0408">Iron</keyword>
<dbReference type="InterPro" id="IPR039426">
    <property type="entry name" value="TonB-dep_rcpt-like"/>
</dbReference>
<evidence type="ECO:0000313" key="19">
    <source>
        <dbReference type="EMBL" id="MBM0108235.1"/>
    </source>
</evidence>
<evidence type="ECO:0000256" key="16">
    <source>
        <dbReference type="SAM" id="SignalP"/>
    </source>
</evidence>
<evidence type="ECO:0000256" key="11">
    <source>
        <dbReference type="ARBA" id="ARBA00023237"/>
    </source>
</evidence>
<evidence type="ECO:0000259" key="18">
    <source>
        <dbReference type="Pfam" id="PF07715"/>
    </source>
</evidence>
<sequence length="833" mass="90268">MNDRSVLLRRAVVGALALMTVPAFGQQATEPQDSRTIDTIIVTAQKREQSLQDVPIVVTAVSEQLLQDTGVRDIKDLAILAPGLTVTSTSSEASTTARIRGIGTVGDNPGLESSVGVVIDGVYRPRNGVAFGDLGELERIEVLKGPQGTLFGKNTSAGVINVISKRPQFDFGSNVELTTGNFSALEGAASITGPLAGDTLAGRLFVSARERDGYYDVSRGEGPRTEDDDWDRSFYTARGQLLFRPTNNFEARIIADYTERDENCCGAVQMNTGPTALRVDALSDSDTGVGIPADPFEYDIFSNRPTTQQITDQGVSAELVFDIGELELTSITAWRNWEIVNGQDVDYSSADIFYREPGGPNFTEFDQLSQELRLAGQTGKMNWIIGGFFAAEDLDSRVQLLYGSDYEAYVSSRFAPSVLTTQAARVGWLAAQLGVPQGSVYPAGQGQLDTFAQEGKSYALFANNSIAFTEQLELTLGLRYTKEEKDLDSAYNNLGGGLGCARIRQNLAAPPTNPNSIAAQLTVFPTAPAAVNGLATFVGTACSTANDHAYTGVTTRQTSIDEDDLSGTAKLAFRVNEQVMTYVSYARGYKASGYNLDRTRLTPVQPSVITDTSFAEELVDSYELGIKTNLADNSLLLNTAVFYQDYQDFQLNTFTGIQFVVRSLPQVVSQGIDVDLVWYTPLDQLSLQGGVTYAETEIEDFGTTLGESGVFAANRENDRLSFAPKWSGSVSATYDQPIGANLLLRANVGAKYLSEYNTGSNLDPAKIQDAYTIVNARLGFGAADEKWMIEAWSLNVTDEEYVQVVFDAPAQTATYNAFLGAPRTYGLTARFKF</sequence>
<reference evidence="19 20" key="1">
    <citation type="journal article" date="2021" name="Int. J. Syst. Evol. Microbiol.">
        <title>Steroidobacter gossypii sp. nov., isolated from soil of cotton cropping field.</title>
        <authorList>
            <person name="Huang R."/>
            <person name="Yang S."/>
            <person name="Zhen C."/>
            <person name="Liu W."/>
        </authorList>
    </citation>
    <scope>NUCLEOTIDE SEQUENCE [LARGE SCALE GENOMIC DNA]</scope>
    <source>
        <strain evidence="19 20">S1-65</strain>
    </source>
</reference>
<dbReference type="Pfam" id="PF00593">
    <property type="entry name" value="TonB_dep_Rec_b-barrel"/>
    <property type="match status" value="1"/>
</dbReference>
<evidence type="ECO:0000256" key="12">
    <source>
        <dbReference type="PROSITE-ProRule" id="PRU01360"/>
    </source>
</evidence>
<keyword evidence="4" id="KW-0410">Iron transport</keyword>
<evidence type="ECO:0000256" key="15">
    <source>
        <dbReference type="RuleBase" id="RU003357"/>
    </source>
</evidence>
<dbReference type="SUPFAM" id="SSF56935">
    <property type="entry name" value="Porins"/>
    <property type="match status" value="1"/>
</dbReference>
<comment type="caution">
    <text evidence="19">The sequence shown here is derived from an EMBL/GenBank/DDBJ whole genome shotgun (WGS) entry which is preliminary data.</text>
</comment>
<dbReference type="PANTHER" id="PTHR32552">
    <property type="entry name" value="FERRICHROME IRON RECEPTOR-RELATED"/>
    <property type="match status" value="1"/>
</dbReference>
<accession>A0ABS1X4U0</accession>
<dbReference type="InterPro" id="IPR036942">
    <property type="entry name" value="Beta-barrel_TonB_sf"/>
</dbReference>
<dbReference type="InterPro" id="IPR010917">
    <property type="entry name" value="TonB_rcpt_CS"/>
</dbReference>
<dbReference type="PANTHER" id="PTHR32552:SF81">
    <property type="entry name" value="TONB-DEPENDENT OUTER MEMBRANE RECEPTOR"/>
    <property type="match status" value="1"/>
</dbReference>
<keyword evidence="9 13" id="KW-0798">TonB box</keyword>
<gene>
    <name evidence="19" type="ORF">JM946_26190</name>
</gene>
<dbReference type="InterPro" id="IPR012910">
    <property type="entry name" value="Plug_dom"/>
</dbReference>
<dbReference type="InterPro" id="IPR000531">
    <property type="entry name" value="Beta-barrel_TonB"/>
</dbReference>
<evidence type="ECO:0000256" key="1">
    <source>
        <dbReference type="ARBA" id="ARBA00004571"/>
    </source>
</evidence>
<dbReference type="EMBL" id="JAEVLS010000007">
    <property type="protein sequence ID" value="MBM0108235.1"/>
    <property type="molecule type" value="Genomic_DNA"/>
</dbReference>
<evidence type="ECO:0000313" key="20">
    <source>
        <dbReference type="Proteomes" id="UP000661077"/>
    </source>
</evidence>
<evidence type="ECO:0000256" key="3">
    <source>
        <dbReference type="ARBA" id="ARBA00022452"/>
    </source>
</evidence>
<feature type="signal peptide" evidence="16">
    <location>
        <begin position="1"/>
        <end position="25"/>
    </location>
</feature>
<name>A0ABS1X4U0_9GAMM</name>
<evidence type="ECO:0000256" key="14">
    <source>
        <dbReference type="PROSITE-ProRule" id="PRU10144"/>
    </source>
</evidence>
<feature type="domain" description="TonB-dependent receptor plug" evidence="18">
    <location>
        <begin position="51"/>
        <end position="159"/>
    </location>
</feature>
<evidence type="ECO:0000256" key="2">
    <source>
        <dbReference type="ARBA" id="ARBA00022448"/>
    </source>
</evidence>
<keyword evidence="20" id="KW-1185">Reference proteome</keyword>
<evidence type="ECO:0000256" key="7">
    <source>
        <dbReference type="ARBA" id="ARBA00023004"/>
    </source>
</evidence>